<evidence type="ECO:0000313" key="2">
    <source>
        <dbReference type="Proteomes" id="UP001348369"/>
    </source>
</evidence>
<proteinExistence type="predicted"/>
<accession>A0ACD4ZMK0</accession>
<dbReference type="EMBL" id="CP109109">
    <property type="protein sequence ID" value="WSB99550.1"/>
    <property type="molecule type" value="Genomic_DNA"/>
</dbReference>
<name>A0ACD4ZMK0_9ACTN</name>
<organism evidence="1 2">
    <name type="scientific">Streptomyces scopuliridis</name>
    <dbReference type="NCBI Taxonomy" id="452529"/>
    <lineage>
        <taxon>Bacteria</taxon>
        <taxon>Bacillati</taxon>
        <taxon>Actinomycetota</taxon>
        <taxon>Actinomycetes</taxon>
        <taxon>Kitasatosporales</taxon>
        <taxon>Streptomycetaceae</taxon>
        <taxon>Streptomyces</taxon>
    </lineage>
</organism>
<keyword evidence="2" id="KW-1185">Reference proteome</keyword>
<dbReference type="Proteomes" id="UP001348369">
    <property type="component" value="Chromosome"/>
</dbReference>
<reference evidence="1" key="1">
    <citation type="submission" date="2022-10" db="EMBL/GenBank/DDBJ databases">
        <title>The complete genomes of actinobacterial strains from the NBC collection.</title>
        <authorList>
            <person name="Joergensen T.S."/>
            <person name="Alvarez Arevalo M."/>
            <person name="Sterndorff E.B."/>
            <person name="Faurdal D."/>
            <person name="Vuksanovic O."/>
            <person name="Mourched A.-S."/>
            <person name="Charusanti P."/>
            <person name="Shaw S."/>
            <person name="Blin K."/>
            <person name="Weber T."/>
        </authorList>
    </citation>
    <scope>NUCLEOTIDE SEQUENCE</scope>
    <source>
        <strain evidence="1">NBC 01771</strain>
    </source>
</reference>
<sequence length="101" mass="10459">MSVRQKKSMSSARRQPGQATVQGEGRPKMLRAALARAGVVPEEALFLGDTPTDVSGSRGCVARGRVVAIATGRTPANEPGRADVVLDSLSDTERAVGVIGT</sequence>
<evidence type="ECO:0000313" key="1">
    <source>
        <dbReference type="EMBL" id="WSB99550.1"/>
    </source>
</evidence>
<gene>
    <name evidence="1" type="ORF">OG835_22790</name>
</gene>
<protein>
    <submittedName>
        <fullName evidence="1">HAD hydrolase-like protein</fullName>
    </submittedName>
</protein>